<evidence type="ECO:0000256" key="2">
    <source>
        <dbReference type="ARBA" id="ARBA00000711"/>
    </source>
</evidence>
<evidence type="ECO:0000256" key="5">
    <source>
        <dbReference type="ARBA" id="ARBA00004692"/>
    </source>
</evidence>
<comment type="pathway">
    <text evidence="5">Cofactor biosynthesis; adenosylcobalamin biosynthesis; adenosylcobalamin from cob(II)yrinate a,c-diamide: step 6/7.</text>
</comment>
<evidence type="ECO:0000256" key="1">
    <source>
        <dbReference type="ARBA" id="ARBA00000312"/>
    </source>
</evidence>
<keyword evidence="12 19" id="KW-0547">Nucleotide-binding</keyword>
<name>A0A0C2VLC7_9BACL</name>
<dbReference type="GO" id="GO:0043752">
    <property type="term" value="F:adenosylcobinamide kinase activity"/>
    <property type="evidence" value="ECO:0007669"/>
    <property type="project" value="UniProtKB-EC"/>
</dbReference>
<evidence type="ECO:0000256" key="9">
    <source>
        <dbReference type="ARBA" id="ARBA00012523"/>
    </source>
</evidence>
<dbReference type="AlphaFoldDB" id="A0A0C2VLC7"/>
<keyword evidence="13" id="KW-0418">Kinase</keyword>
<dbReference type="InterPro" id="IPR003203">
    <property type="entry name" value="CobU/CobP"/>
</dbReference>
<dbReference type="Pfam" id="PF02283">
    <property type="entry name" value="CobU"/>
    <property type="match status" value="1"/>
</dbReference>
<comment type="catalytic activity">
    <reaction evidence="2">
        <text>adenosylcob(III)inamide phosphate + GTP + H(+) = adenosylcob(III)inamide-GDP + diphosphate</text>
        <dbReference type="Rhea" id="RHEA:22712"/>
        <dbReference type="ChEBI" id="CHEBI:15378"/>
        <dbReference type="ChEBI" id="CHEBI:33019"/>
        <dbReference type="ChEBI" id="CHEBI:37565"/>
        <dbReference type="ChEBI" id="CHEBI:58502"/>
        <dbReference type="ChEBI" id="CHEBI:60487"/>
        <dbReference type="EC" id="2.7.7.62"/>
    </reaction>
</comment>
<keyword evidence="14" id="KW-0067">ATP-binding</keyword>
<comment type="pathway">
    <text evidence="6">Cofactor biosynthesis; adenosylcobalamin biosynthesis; adenosylcobalamin from cob(II)yrinate a,c-diamide: step 5/7.</text>
</comment>
<dbReference type="SUPFAM" id="SSF52540">
    <property type="entry name" value="P-loop containing nucleoside triphosphate hydrolases"/>
    <property type="match status" value="1"/>
</dbReference>
<evidence type="ECO:0000256" key="10">
    <source>
        <dbReference type="ARBA" id="ARBA00022573"/>
    </source>
</evidence>
<dbReference type="RefSeq" id="WP_041086946.1">
    <property type="nucleotide sequence ID" value="NZ_JXRP01000009.1"/>
</dbReference>
<evidence type="ECO:0000313" key="20">
    <source>
        <dbReference type="EMBL" id="KIL49717.1"/>
    </source>
</evidence>
<keyword evidence="11" id="KW-0808">Transferase</keyword>
<dbReference type="GO" id="GO:0005525">
    <property type="term" value="F:GTP binding"/>
    <property type="evidence" value="ECO:0007669"/>
    <property type="project" value="UniProtKB-KW"/>
</dbReference>
<sequence length="193" mass="22106">MASGAIIIVIGGVRSGKTSWCENQAIHLSQKTNRRLVYIASGAAFDDEMKKRISRHKEDRIHFEWITIEQPVDLFSCTKKLHEGDIVLWDCVTTWLTNELILPRGNSEAWTDHTELARIYNELVHFVEWAKKHLHTCFIISNEVLGEDVFTEGLTAIYQQMTGELHQWLVTNSQAAIEMEAGLALVRKGEWQT</sequence>
<evidence type="ECO:0000256" key="8">
    <source>
        <dbReference type="ARBA" id="ARBA00012016"/>
    </source>
</evidence>
<evidence type="ECO:0000256" key="14">
    <source>
        <dbReference type="ARBA" id="ARBA00022840"/>
    </source>
</evidence>
<feature type="binding site" evidence="19">
    <location>
        <position position="69"/>
    </location>
    <ligand>
        <name>GTP</name>
        <dbReference type="ChEBI" id="CHEBI:37565"/>
    </ligand>
</feature>
<evidence type="ECO:0000256" key="17">
    <source>
        <dbReference type="ARBA" id="ARBA00030571"/>
    </source>
</evidence>
<organism evidence="20 21">
    <name type="scientific">Jeotgalibacillus soli</name>
    <dbReference type="NCBI Taxonomy" id="889306"/>
    <lineage>
        <taxon>Bacteria</taxon>
        <taxon>Bacillati</taxon>
        <taxon>Bacillota</taxon>
        <taxon>Bacilli</taxon>
        <taxon>Bacillales</taxon>
        <taxon>Caryophanaceae</taxon>
        <taxon>Jeotgalibacillus</taxon>
    </lineage>
</organism>
<comment type="catalytic activity">
    <reaction evidence="1">
        <text>adenosylcob(III)inamide + ATP = adenosylcob(III)inamide phosphate + ADP + H(+)</text>
        <dbReference type="Rhea" id="RHEA:15769"/>
        <dbReference type="ChEBI" id="CHEBI:2480"/>
        <dbReference type="ChEBI" id="CHEBI:15378"/>
        <dbReference type="ChEBI" id="CHEBI:30616"/>
        <dbReference type="ChEBI" id="CHEBI:58502"/>
        <dbReference type="ChEBI" id="CHEBI:456216"/>
        <dbReference type="EC" id="2.7.1.156"/>
    </reaction>
</comment>
<keyword evidence="10" id="KW-0169">Cobalamin biosynthesis</keyword>
<comment type="similarity">
    <text evidence="7">Belongs to the CobU/CobP family.</text>
</comment>
<evidence type="ECO:0000256" key="7">
    <source>
        <dbReference type="ARBA" id="ARBA00007490"/>
    </source>
</evidence>
<dbReference type="PIRSF" id="PIRSF006135">
    <property type="entry name" value="CobU"/>
    <property type="match status" value="1"/>
</dbReference>
<dbReference type="EC" id="2.7.7.62" evidence="9"/>
<reference evidence="20 21" key="1">
    <citation type="submission" date="2015-01" db="EMBL/GenBank/DDBJ databases">
        <title>Genome sequencing of Jeotgalibacillus soli.</title>
        <authorList>
            <person name="Goh K.M."/>
            <person name="Chan K.-G."/>
            <person name="Yaakop A.S."/>
            <person name="Ee R."/>
            <person name="Gan H.M."/>
            <person name="Chan C.S."/>
        </authorList>
    </citation>
    <scope>NUCLEOTIDE SEQUENCE [LARGE SCALE GENOMIC DNA]</scope>
    <source>
        <strain evidence="20 21">P9</strain>
    </source>
</reference>
<comment type="caution">
    <text evidence="20">The sequence shown here is derived from an EMBL/GenBank/DDBJ whole genome shotgun (WGS) entry which is preliminary data.</text>
</comment>
<feature type="binding site" evidence="19">
    <location>
        <begin position="57"/>
        <end position="60"/>
    </location>
    <ligand>
        <name>GTP</name>
        <dbReference type="ChEBI" id="CHEBI:37565"/>
    </ligand>
</feature>
<keyword evidence="15 19" id="KW-0342">GTP-binding</keyword>
<dbReference type="UniPathway" id="UPA00148">
    <property type="reaction ID" value="UER00236"/>
</dbReference>
<dbReference type="Gene3D" id="3.40.50.300">
    <property type="entry name" value="P-loop containing nucleotide triphosphate hydrolases"/>
    <property type="match status" value="1"/>
</dbReference>
<dbReference type="PANTHER" id="PTHR34848:SF1">
    <property type="entry name" value="BIFUNCTIONAL ADENOSYLCOBALAMIN BIOSYNTHESIS PROTEIN COBU"/>
    <property type="match status" value="1"/>
</dbReference>
<keyword evidence="21" id="KW-1185">Reference proteome</keyword>
<evidence type="ECO:0000256" key="18">
    <source>
        <dbReference type="PIRSR" id="PIRSR006135-1"/>
    </source>
</evidence>
<dbReference type="PANTHER" id="PTHR34848">
    <property type="match status" value="1"/>
</dbReference>
<feature type="binding site" evidence="19">
    <location>
        <begin position="40"/>
        <end position="42"/>
    </location>
    <ligand>
        <name>GTP</name>
        <dbReference type="ChEBI" id="CHEBI:37565"/>
    </ligand>
</feature>
<dbReference type="GO" id="GO:0009236">
    <property type="term" value="P:cobalamin biosynthetic process"/>
    <property type="evidence" value="ECO:0007669"/>
    <property type="project" value="UniProtKB-UniPathway"/>
</dbReference>
<evidence type="ECO:0000256" key="11">
    <source>
        <dbReference type="ARBA" id="ARBA00022679"/>
    </source>
</evidence>
<dbReference type="InterPro" id="IPR027417">
    <property type="entry name" value="P-loop_NTPase"/>
</dbReference>
<protein>
    <recommendedName>
        <fullName evidence="16">Adenosylcobinamide kinase</fullName>
        <ecNumber evidence="8">2.7.1.156</ecNumber>
        <ecNumber evidence="9">2.7.7.62</ecNumber>
    </recommendedName>
    <alternativeName>
        <fullName evidence="17">Adenosylcobinamide-phosphate guanylyltransferase</fullName>
    </alternativeName>
</protein>
<proteinExistence type="inferred from homology"/>
<dbReference type="GO" id="GO:0005524">
    <property type="term" value="F:ATP binding"/>
    <property type="evidence" value="ECO:0007669"/>
    <property type="project" value="UniProtKB-KW"/>
</dbReference>
<dbReference type="GO" id="GO:0008820">
    <property type="term" value="F:cobinamide phosphate guanylyltransferase activity"/>
    <property type="evidence" value="ECO:0007669"/>
    <property type="project" value="UniProtKB-EC"/>
</dbReference>
<evidence type="ECO:0000256" key="15">
    <source>
        <dbReference type="ARBA" id="ARBA00023134"/>
    </source>
</evidence>
<evidence type="ECO:0000256" key="16">
    <source>
        <dbReference type="ARBA" id="ARBA00029570"/>
    </source>
</evidence>
<evidence type="ECO:0000256" key="19">
    <source>
        <dbReference type="PIRSR" id="PIRSR006135-2"/>
    </source>
</evidence>
<comment type="catalytic activity">
    <reaction evidence="3">
        <text>adenosylcob(III)inamide + GTP = adenosylcob(III)inamide phosphate + GDP + H(+)</text>
        <dbReference type="Rhea" id="RHEA:15765"/>
        <dbReference type="ChEBI" id="CHEBI:2480"/>
        <dbReference type="ChEBI" id="CHEBI:15378"/>
        <dbReference type="ChEBI" id="CHEBI:37565"/>
        <dbReference type="ChEBI" id="CHEBI:58189"/>
        <dbReference type="ChEBI" id="CHEBI:58502"/>
        <dbReference type="EC" id="2.7.1.156"/>
    </reaction>
</comment>
<comment type="function">
    <text evidence="4">Catalyzes ATP-dependent phosphorylation of adenosylcobinamide and addition of GMP to adenosylcobinamide phosphate.</text>
</comment>
<dbReference type="EC" id="2.7.1.156" evidence="8"/>
<dbReference type="PATRIC" id="fig|889306.3.peg.1192"/>
<evidence type="ECO:0000313" key="21">
    <source>
        <dbReference type="Proteomes" id="UP000031938"/>
    </source>
</evidence>
<gene>
    <name evidence="20" type="ORF">KP78_11850</name>
</gene>
<feature type="binding site" evidence="19">
    <location>
        <position position="90"/>
    </location>
    <ligand>
        <name>GTP</name>
        <dbReference type="ChEBI" id="CHEBI:37565"/>
    </ligand>
</feature>
<evidence type="ECO:0000256" key="6">
    <source>
        <dbReference type="ARBA" id="ARBA00005159"/>
    </source>
</evidence>
<feature type="active site" description="GMP-histidine intermediate" evidence="18">
    <location>
        <position position="56"/>
    </location>
</feature>
<evidence type="ECO:0000256" key="12">
    <source>
        <dbReference type="ARBA" id="ARBA00022741"/>
    </source>
</evidence>
<dbReference type="OrthoDB" id="9799422at2"/>
<evidence type="ECO:0000256" key="4">
    <source>
        <dbReference type="ARBA" id="ARBA00003889"/>
    </source>
</evidence>
<accession>A0A0C2VLC7</accession>
<dbReference type="STRING" id="889306.KP78_11850"/>
<evidence type="ECO:0000256" key="3">
    <source>
        <dbReference type="ARBA" id="ARBA00001522"/>
    </source>
</evidence>
<dbReference type="EMBL" id="JXRP01000009">
    <property type="protein sequence ID" value="KIL49717.1"/>
    <property type="molecule type" value="Genomic_DNA"/>
</dbReference>
<evidence type="ECO:0000256" key="13">
    <source>
        <dbReference type="ARBA" id="ARBA00022777"/>
    </source>
</evidence>
<dbReference type="Proteomes" id="UP000031938">
    <property type="component" value="Unassembled WGS sequence"/>
</dbReference>